<organism evidence="2 3">
    <name type="scientific">Streptomyces reniochalinae</name>
    <dbReference type="NCBI Taxonomy" id="2250578"/>
    <lineage>
        <taxon>Bacteria</taxon>
        <taxon>Bacillati</taxon>
        <taxon>Actinomycetota</taxon>
        <taxon>Actinomycetes</taxon>
        <taxon>Kitasatosporales</taxon>
        <taxon>Streptomycetaceae</taxon>
        <taxon>Streptomyces</taxon>
    </lineage>
</organism>
<dbReference type="AlphaFoldDB" id="A0A367EA00"/>
<keyword evidence="3" id="KW-1185">Reference proteome</keyword>
<dbReference type="OrthoDB" id="1093249at2"/>
<dbReference type="RefSeq" id="WP_114018712.1">
    <property type="nucleotide sequence ID" value="NZ_QOIM01000043.1"/>
</dbReference>
<dbReference type="InterPro" id="IPR010093">
    <property type="entry name" value="SinI_DNA-bd"/>
</dbReference>
<evidence type="ECO:0000259" key="1">
    <source>
        <dbReference type="Pfam" id="PF12728"/>
    </source>
</evidence>
<dbReference type="GO" id="GO:0003677">
    <property type="term" value="F:DNA binding"/>
    <property type="evidence" value="ECO:0007669"/>
    <property type="project" value="UniProtKB-KW"/>
</dbReference>
<evidence type="ECO:0000313" key="2">
    <source>
        <dbReference type="EMBL" id="RCG14187.1"/>
    </source>
</evidence>
<gene>
    <name evidence="2" type="ORF">DQ392_29105</name>
</gene>
<feature type="domain" description="Helix-turn-helix" evidence="1">
    <location>
        <begin position="13"/>
        <end position="62"/>
    </location>
</feature>
<protein>
    <submittedName>
        <fullName evidence="2">DNA-binding protein</fullName>
    </submittedName>
</protein>
<keyword evidence="2" id="KW-0238">DNA-binding</keyword>
<dbReference type="NCBIfam" id="TIGR01764">
    <property type="entry name" value="excise"/>
    <property type="match status" value="1"/>
</dbReference>
<name>A0A367EA00_9ACTN</name>
<proteinExistence type="predicted"/>
<sequence length="68" mass="7729">MTATVTAPADRLLYKPEDAAEVLSIGRSFVYELMAAGELEYVELSRRCRRIRRTALEQYVAKLSPQSH</sequence>
<dbReference type="InterPro" id="IPR041657">
    <property type="entry name" value="HTH_17"/>
</dbReference>
<dbReference type="Proteomes" id="UP000253507">
    <property type="component" value="Unassembled WGS sequence"/>
</dbReference>
<dbReference type="EMBL" id="QOIM01000043">
    <property type="protein sequence ID" value="RCG14187.1"/>
    <property type="molecule type" value="Genomic_DNA"/>
</dbReference>
<accession>A0A367EA00</accession>
<dbReference type="Pfam" id="PF12728">
    <property type="entry name" value="HTH_17"/>
    <property type="match status" value="1"/>
</dbReference>
<reference evidence="2 3" key="1">
    <citation type="submission" date="2018-06" db="EMBL/GenBank/DDBJ databases">
        <title>Streptomyces reniochalinae sp. nov. and Streptomyces diacarnus sp. nov. from marine sponges.</title>
        <authorList>
            <person name="Li L."/>
        </authorList>
    </citation>
    <scope>NUCLEOTIDE SEQUENCE [LARGE SCALE GENOMIC DNA]</scope>
    <source>
        <strain evidence="2 3">LHW50302</strain>
    </source>
</reference>
<comment type="caution">
    <text evidence="2">The sequence shown here is derived from an EMBL/GenBank/DDBJ whole genome shotgun (WGS) entry which is preliminary data.</text>
</comment>
<evidence type="ECO:0000313" key="3">
    <source>
        <dbReference type="Proteomes" id="UP000253507"/>
    </source>
</evidence>